<name>A0ABP9G886_9MICC</name>
<evidence type="ECO:0000256" key="1">
    <source>
        <dbReference type="SAM" id="Phobius"/>
    </source>
</evidence>
<feature type="transmembrane region" description="Helical" evidence="1">
    <location>
        <begin position="25"/>
        <end position="47"/>
    </location>
</feature>
<protein>
    <recommendedName>
        <fullName evidence="4">DUF4129 domain-containing protein</fullName>
    </recommendedName>
</protein>
<dbReference type="EMBL" id="BAABLW010000007">
    <property type="protein sequence ID" value="GAA4923284.1"/>
    <property type="molecule type" value="Genomic_DNA"/>
</dbReference>
<reference evidence="3" key="1">
    <citation type="journal article" date="2019" name="Int. J. Syst. Evol. Microbiol.">
        <title>The Global Catalogue of Microorganisms (GCM) 10K type strain sequencing project: providing services to taxonomists for standard genome sequencing and annotation.</title>
        <authorList>
            <consortium name="The Broad Institute Genomics Platform"/>
            <consortium name="The Broad Institute Genome Sequencing Center for Infectious Disease"/>
            <person name="Wu L."/>
            <person name="Ma J."/>
        </authorList>
    </citation>
    <scope>NUCLEOTIDE SEQUENCE [LARGE SCALE GENOMIC DNA]</scope>
    <source>
        <strain evidence="3">JCM 19129</strain>
    </source>
</reference>
<keyword evidence="1" id="KW-0812">Transmembrane</keyword>
<keyword evidence="1" id="KW-1133">Transmembrane helix</keyword>
<keyword evidence="3" id="KW-1185">Reference proteome</keyword>
<organism evidence="2 3">
    <name type="scientific">Nesterenkonia rhizosphaerae</name>
    <dbReference type="NCBI Taxonomy" id="1348272"/>
    <lineage>
        <taxon>Bacteria</taxon>
        <taxon>Bacillati</taxon>
        <taxon>Actinomycetota</taxon>
        <taxon>Actinomycetes</taxon>
        <taxon>Micrococcales</taxon>
        <taxon>Micrococcaceae</taxon>
        <taxon>Nesterenkonia</taxon>
    </lineage>
</organism>
<evidence type="ECO:0000313" key="2">
    <source>
        <dbReference type="EMBL" id="GAA4923284.1"/>
    </source>
</evidence>
<accession>A0ABP9G886</accession>
<evidence type="ECO:0008006" key="4">
    <source>
        <dbReference type="Google" id="ProtNLM"/>
    </source>
</evidence>
<dbReference type="RefSeq" id="WP_345477906.1">
    <property type="nucleotide sequence ID" value="NZ_BAABLW010000007.1"/>
</dbReference>
<dbReference type="Proteomes" id="UP001500368">
    <property type="component" value="Unassembled WGS sequence"/>
</dbReference>
<sequence length="223" mass="24943">METVELPEIVIRDVVLDGATIETTASFWAGLLPLGAAVLGSLITYWGQKELQKKAEKKAEERSRNEALGAAVNDVMSVLAPGDSPIPEDLDLRTSCPRDVEHWDSTKFKVATSRMLPLLNRRDDFRQVVAEIDRALSGHLFPDNIDPKEAPSLITRPEEYFQMRLAEHRSLRAMLMGEFNVLAHHPDEHEPIHRMEDAIAVARAWVTGIAPAYGQFPKDPRTG</sequence>
<gene>
    <name evidence="2" type="ORF">GCM10025790_20450</name>
</gene>
<proteinExistence type="predicted"/>
<keyword evidence="1" id="KW-0472">Membrane</keyword>
<comment type="caution">
    <text evidence="2">The sequence shown here is derived from an EMBL/GenBank/DDBJ whole genome shotgun (WGS) entry which is preliminary data.</text>
</comment>
<evidence type="ECO:0000313" key="3">
    <source>
        <dbReference type="Proteomes" id="UP001500368"/>
    </source>
</evidence>